<sequence length="206" mass="20307">MNTPPGSHEVRSGRRLCPFPIRCPNGVTVEYVLICCRLFVGAVFAVSAVSKVRGRGAYAAFLDAAGALAPWVPPPARTVTGPVVVAGELAVAVLLVPPATVVAGFAVAAALLAAFTAAIASALLSRRRVPCACFGGGSRSPVGPAHLVRNGVLLAGSLTGSVLGLDASGAVPEPAGAVAAAFLGLVVAGLVLLTDGIAGLLRPSGA</sequence>
<evidence type="ECO:0000313" key="7">
    <source>
        <dbReference type="EMBL" id="KAB8185503.1"/>
    </source>
</evidence>
<feature type="transmembrane region" description="Helical" evidence="5">
    <location>
        <begin position="31"/>
        <end position="49"/>
    </location>
</feature>
<reference evidence="7 8" key="1">
    <citation type="submission" date="2019-10" db="EMBL/GenBank/DDBJ databases">
        <title>Nonomuraea sp. nov., isolated from Phyllanthus amarus.</title>
        <authorList>
            <person name="Klykleung N."/>
            <person name="Tanasupawat S."/>
        </authorList>
    </citation>
    <scope>NUCLEOTIDE SEQUENCE [LARGE SCALE GENOMIC DNA]</scope>
    <source>
        <strain evidence="7 8">CR1-09</strain>
    </source>
</reference>
<dbReference type="AlphaFoldDB" id="A0A5N6BZ13"/>
<comment type="caution">
    <text evidence="7">The sequence shown here is derived from an EMBL/GenBank/DDBJ whole genome shotgun (WGS) entry which is preliminary data.</text>
</comment>
<feature type="transmembrane region" description="Helical" evidence="5">
    <location>
        <begin position="56"/>
        <end position="72"/>
    </location>
</feature>
<keyword evidence="3 5" id="KW-1133">Transmembrane helix</keyword>
<name>A0A5N6BZ13_9ACTN</name>
<proteinExistence type="predicted"/>
<keyword evidence="4 5" id="KW-0472">Membrane</keyword>
<dbReference type="Pfam" id="PF07291">
    <property type="entry name" value="MauE"/>
    <property type="match status" value="1"/>
</dbReference>
<keyword evidence="2 5" id="KW-0812">Transmembrane</keyword>
<evidence type="ECO:0000256" key="1">
    <source>
        <dbReference type="ARBA" id="ARBA00004141"/>
    </source>
</evidence>
<protein>
    <submittedName>
        <fullName evidence="7">Methylamine utilization protein MauE</fullName>
    </submittedName>
</protein>
<evidence type="ECO:0000313" key="8">
    <source>
        <dbReference type="Proteomes" id="UP000313066"/>
    </source>
</evidence>
<gene>
    <name evidence="7" type="ORF">FH610_012040</name>
</gene>
<comment type="subcellular location">
    <subcellularLocation>
        <location evidence="1">Membrane</location>
        <topology evidence="1">Multi-pass membrane protein</topology>
    </subcellularLocation>
</comment>
<dbReference type="GO" id="GO:0016020">
    <property type="term" value="C:membrane"/>
    <property type="evidence" value="ECO:0007669"/>
    <property type="project" value="UniProtKB-SubCell"/>
</dbReference>
<organism evidence="7 8">
    <name type="scientific">Microbispora catharanthi</name>
    <dbReference type="NCBI Taxonomy" id="1712871"/>
    <lineage>
        <taxon>Bacteria</taxon>
        <taxon>Bacillati</taxon>
        <taxon>Actinomycetota</taxon>
        <taxon>Actinomycetes</taxon>
        <taxon>Streptosporangiales</taxon>
        <taxon>Streptosporangiaceae</taxon>
        <taxon>Microbispora</taxon>
    </lineage>
</organism>
<evidence type="ECO:0000256" key="4">
    <source>
        <dbReference type="ARBA" id="ARBA00023136"/>
    </source>
</evidence>
<accession>A0A5N6BZ13</accession>
<evidence type="ECO:0000256" key="5">
    <source>
        <dbReference type="SAM" id="Phobius"/>
    </source>
</evidence>
<feature type="transmembrane region" description="Helical" evidence="5">
    <location>
        <begin position="177"/>
        <end position="201"/>
    </location>
</feature>
<dbReference type="EMBL" id="VDMA02000005">
    <property type="protein sequence ID" value="KAB8185503.1"/>
    <property type="molecule type" value="Genomic_DNA"/>
</dbReference>
<feature type="domain" description="Methylamine utilisation protein MauE" evidence="6">
    <location>
        <begin position="30"/>
        <end position="160"/>
    </location>
</feature>
<feature type="transmembrane region" description="Helical" evidence="5">
    <location>
        <begin position="92"/>
        <end position="125"/>
    </location>
</feature>
<evidence type="ECO:0000256" key="2">
    <source>
        <dbReference type="ARBA" id="ARBA00022692"/>
    </source>
</evidence>
<dbReference type="Proteomes" id="UP000313066">
    <property type="component" value="Unassembled WGS sequence"/>
</dbReference>
<dbReference type="UniPathway" id="UPA00895"/>
<feature type="transmembrane region" description="Helical" evidence="5">
    <location>
        <begin position="146"/>
        <end position="165"/>
    </location>
</feature>
<evidence type="ECO:0000259" key="6">
    <source>
        <dbReference type="Pfam" id="PF07291"/>
    </source>
</evidence>
<keyword evidence="8" id="KW-1185">Reference proteome</keyword>
<dbReference type="InterPro" id="IPR009908">
    <property type="entry name" value="Methylamine_util_MauE"/>
</dbReference>
<evidence type="ECO:0000256" key="3">
    <source>
        <dbReference type="ARBA" id="ARBA00022989"/>
    </source>
</evidence>
<dbReference type="GO" id="GO:0030416">
    <property type="term" value="P:methylamine metabolic process"/>
    <property type="evidence" value="ECO:0007669"/>
    <property type="project" value="InterPro"/>
</dbReference>